<evidence type="ECO:0000313" key="6">
    <source>
        <dbReference type="EMBL" id="MFC1416685.1"/>
    </source>
</evidence>
<dbReference type="EMBL" id="JBHFAB010000005">
    <property type="protein sequence ID" value="MFC1416685.1"/>
    <property type="molecule type" value="Genomic_DNA"/>
</dbReference>
<name>A0ABV6VSE4_9ACTN</name>
<dbReference type="SUPFAM" id="SSF48498">
    <property type="entry name" value="Tetracyclin repressor-like, C-terminal domain"/>
    <property type="match status" value="1"/>
</dbReference>
<keyword evidence="2 4" id="KW-0238">DNA-binding</keyword>
<proteinExistence type="predicted"/>
<keyword evidence="7" id="KW-1185">Reference proteome</keyword>
<gene>
    <name evidence="6" type="ORF">ACEZDE_08525</name>
</gene>
<keyword evidence="1" id="KW-0805">Transcription regulation</keyword>
<dbReference type="InterPro" id="IPR036271">
    <property type="entry name" value="Tet_transcr_reg_TetR-rel_C_sf"/>
</dbReference>
<evidence type="ECO:0000256" key="1">
    <source>
        <dbReference type="ARBA" id="ARBA00023015"/>
    </source>
</evidence>
<feature type="domain" description="HTH tetR-type" evidence="5">
    <location>
        <begin position="6"/>
        <end position="66"/>
    </location>
</feature>
<dbReference type="Proteomes" id="UP001592531">
    <property type="component" value="Unassembled WGS sequence"/>
</dbReference>
<accession>A0ABV6VSE4</accession>
<protein>
    <submittedName>
        <fullName evidence="6">TetR family transcriptional regulator</fullName>
    </submittedName>
</protein>
<dbReference type="PRINTS" id="PR00455">
    <property type="entry name" value="HTHTETR"/>
</dbReference>
<reference evidence="6 7" key="1">
    <citation type="submission" date="2024-09" db="EMBL/GenBank/DDBJ databases">
        <authorList>
            <person name="Lee S.D."/>
        </authorList>
    </citation>
    <scope>NUCLEOTIDE SEQUENCE [LARGE SCALE GENOMIC DNA]</scope>
    <source>
        <strain evidence="6 7">N8-3</strain>
    </source>
</reference>
<evidence type="ECO:0000259" key="5">
    <source>
        <dbReference type="PROSITE" id="PS50977"/>
    </source>
</evidence>
<feature type="DNA-binding region" description="H-T-H motif" evidence="4">
    <location>
        <begin position="29"/>
        <end position="48"/>
    </location>
</feature>
<dbReference type="Pfam" id="PF00440">
    <property type="entry name" value="TetR_N"/>
    <property type="match status" value="1"/>
</dbReference>
<evidence type="ECO:0000256" key="4">
    <source>
        <dbReference type="PROSITE-ProRule" id="PRU00335"/>
    </source>
</evidence>
<dbReference type="RefSeq" id="WP_380534139.1">
    <property type="nucleotide sequence ID" value="NZ_JBHFAB010000005.1"/>
</dbReference>
<dbReference type="InterPro" id="IPR050109">
    <property type="entry name" value="HTH-type_TetR-like_transc_reg"/>
</dbReference>
<dbReference type="PANTHER" id="PTHR30055">
    <property type="entry name" value="HTH-TYPE TRANSCRIPTIONAL REGULATOR RUTR"/>
    <property type="match status" value="1"/>
</dbReference>
<evidence type="ECO:0000313" key="7">
    <source>
        <dbReference type="Proteomes" id="UP001592531"/>
    </source>
</evidence>
<keyword evidence="3" id="KW-0804">Transcription</keyword>
<organism evidence="6 7">
    <name type="scientific">Streptacidiphilus cavernicola</name>
    <dbReference type="NCBI Taxonomy" id="3342716"/>
    <lineage>
        <taxon>Bacteria</taxon>
        <taxon>Bacillati</taxon>
        <taxon>Actinomycetota</taxon>
        <taxon>Actinomycetes</taxon>
        <taxon>Kitasatosporales</taxon>
        <taxon>Streptomycetaceae</taxon>
        <taxon>Streptacidiphilus</taxon>
    </lineage>
</organism>
<evidence type="ECO:0000256" key="2">
    <source>
        <dbReference type="ARBA" id="ARBA00023125"/>
    </source>
</evidence>
<dbReference type="PANTHER" id="PTHR30055:SF234">
    <property type="entry name" value="HTH-TYPE TRANSCRIPTIONAL REGULATOR BETI"/>
    <property type="match status" value="1"/>
</dbReference>
<comment type="caution">
    <text evidence="6">The sequence shown here is derived from an EMBL/GenBank/DDBJ whole genome shotgun (WGS) entry which is preliminary data.</text>
</comment>
<dbReference type="SUPFAM" id="SSF46689">
    <property type="entry name" value="Homeodomain-like"/>
    <property type="match status" value="1"/>
</dbReference>
<sequence>MQDRAERTRAALLRATAELVNESRYRDATMAAIAQRAGASKGSLYFHFASKDALCAALRDEALRTQRRLLRRAASGPGSGGRRLLVFARALTARLTEDPVFRAGLRLDGESAAGDGESTARDGGIRLQWRDFALEQLSGRAAPDRRTQAGAALLTAVLAGLEELSRNSEDWLRPGVLEPLWDLLEPGLTPDRDS</sequence>
<evidence type="ECO:0000256" key="3">
    <source>
        <dbReference type="ARBA" id="ARBA00023163"/>
    </source>
</evidence>
<dbReference type="Gene3D" id="1.10.357.10">
    <property type="entry name" value="Tetracycline Repressor, domain 2"/>
    <property type="match status" value="1"/>
</dbReference>
<dbReference type="InterPro" id="IPR009057">
    <property type="entry name" value="Homeodomain-like_sf"/>
</dbReference>
<dbReference type="InterPro" id="IPR001647">
    <property type="entry name" value="HTH_TetR"/>
</dbReference>
<dbReference type="PROSITE" id="PS50977">
    <property type="entry name" value="HTH_TETR_2"/>
    <property type="match status" value="1"/>
</dbReference>